<feature type="signal peptide" evidence="1">
    <location>
        <begin position="1"/>
        <end position="17"/>
    </location>
</feature>
<dbReference type="InterPro" id="IPR055560">
    <property type="entry name" value="DUF7136"/>
</dbReference>
<evidence type="ECO:0000259" key="2">
    <source>
        <dbReference type="Pfam" id="PF23584"/>
    </source>
</evidence>
<name>G2RD83_THETT</name>
<dbReference type="EMBL" id="CP003013">
    <property type="protein sequence ID" value="AEO69918.1"/>
    <property type="molecule type" value="Genomic_DNA"/>
</dbReference>
<dbReference type="GeneID" id="11522762"/>
<sequence length="292" mass="30752">MRYHLLAVAAMAATGWAQTAPPNITTRPFEVDVVFPGNEVYKQTEILPIVLAVQNLTEWTVGNLSMVWAWDIISYYGVYPATPGGLLASGQFQVPSDASSSTGPTYLVAITNASQWHPIHNPNHYGETYLLQWHATWYTSSDSCDTAANYRALGVFSDAVQFDVQTAEELDLLQRANETNPAVDAVIPQAPACPRFDKAARITYNAATTACQLALQTVSAAPGDPCAAKLDAAAASSISSRVASLSSSLVATRTTATPTAVRTSTSSAGAGAARPLQTAFAAACVLCGVAFS</sequence>
<dbReference type="KEGG" id="ttt:THITE_2091422"/>
<organism evidence="3 4">
    <name type="scientific">Thermothielavioides terrestris (strain ATCC 38088 / NRRL 8126)</name>
    <name type="common">Thielavia terrestris</name>
    <dbReference type="NCBI Taxonomy" id="578455"/>
    <lineage>
        <taxon>Eukaryota</taxon>
        <taxon>Fungi</taxon>
        <taxon>Dikarya</taxon>
        <taxon>Ascomycota</taxon>
        <taxon>Pezizomycotina</taxon>
        <taxon>Sordariomycetes</taxon>
        <taxon>Sordariomycetidae</taxon>
        <taxon>Sordariales</taxon>
        <taxon>Chaetomiaceae</taxon>
        <taxon>Thermothielavioides</taxon>
        <taxon>Thermothielavioides terrestris</taxon>
    </lineage>
</organism>
<dbReference type="Proteomes" id="UP000008181">
    <property type="component" value="Chromosome 5"/>
</dbReference>
<dbReference type="eggNOG" id="ENOG502TM7I">
    <property type="taxonomic scope" value="Eukaryota"/>
</dbReference>
<keyword evidence="1" id="KW-0732">Signal</keyword>
<dbReference type="AlphaFoldDB" id="G2RD83"/>
<evidence type="ECO:0000313" key="3">
    <source>
        <dbReference type="EMBL" id="AEO69918.1"/>
    </source>
</evidence>
<proteinExistence type="predicted"/>
<dbReference type="RefSeq" id="XP_003656254.1">
    <property type="nucleotide sequence ID" value="XM_003656206.1"/>
</dbReference>
<dbReference type="OrthoDB" id="4490227at2759"/>
<feature type="domain" description="DUF7136" evidence="2">
    <location>
        <begin position="27"/>
        <end position="245"/>
    </location>
</feature>
<gene>
    <name evidence="3" type="ORF">THITE_2091422</name>
</gene>
<keyword evidence="4" id="KW-1185">Reference proteome</keyword>
<protein>
    <recommendedName>
        <fullName evidence="2">DUF7136 domain-containing protein</fullName>
    </recommendedName>
</protein>
<evidence type="ECO:0000313" key="4">
    <source>
        <dbReference type="Proteomes" id="UP000008181"/>
    </source>
</evidence>
<dbReference type="Pfam" id="PF23584">
    <property type="entry name" value="DUF7136"/>
    <property type="match status" value="1"/>
</dbReference>
<accession>G2RD83</accession>
<dbReference type="HOGENOM" id="CLU_858353_0_0_1"/>
<evidence type="ECO:0000256" key="1">
    <source>
        <dbReference type="SAM" id="SignalP"/>
    </source>
</evidence>
<reference evidence="3 4" key="1">
    <citation type="journal article" date="2011" name="Nat. Biotechnol.">
        <title>Comparative genomic analysis of the thermophilic biomass-degrading fungi Myceliophthora thermophila and Thielavia terrestris.</title>
        <authorList>
            <person name="Berka R.M."/>
            <person name="Grigoriev I.V."/>
            <person name="Otillar R."/>
            <person name="Salamov A."/>
            <person name="Grimwood J."/>
            <person name="Reid I."/>
            <person name="Ishmael N."/>
            <person name="John T."/>
            <person name="Darmond C."/>
            <person name="Moisan M.-C."/>
            <person name="Henrissat B."/>
            <person name="Coutinho P.M."/>
            <person name="Lombard V."/>
            <person name="Natvig D.O."/>
            <person name="Lindquist E."/>
            <person name="Schmutz J."/>
            <person name="Lucas S."/>
            <person name="Harris P."/>
            <person name="Powlowski J."/>
            <person name="Bellemare A."/>
            <person name="Taylor D."/>
            <person name="Butler G."/>
            <person name="de Vries R.P."/>
            <person name="Allijn I.E."/>
            <person name="van den Brink J."/>
            <person name="Ushinsky S."/>
            <person name="Storms R."/>
            <person name="Powell A.J."/>
            <person name="Paulsen I.T."/>
            <person name="Elbourne L.D.H."/>
            <person name="Baker S.E."/>
            <person name="Magnuson J."/>
            <person name="LaBoissiere S."/>
            <person name="Clutterbuck A.J."/>
            <person name="Martinez D."/>
            <person name="Wogulis M."/>
            <person name="de Leon A.L."/>
            <person name="Rey M.W."/>
            <person name="Tsang A."/>
        </authorList>
    </citation>
    <scope>NUCLEOTIDE SEQUENCE [LARGE SCALE GENOMIC DNA]</scope>
    <source>
        <strain evidence="4">ATCC 38088 / NRRL 8126</strain>
    </source>
</reference>
<feature type="chain" id="PRO_5003437116" description="DUF7136 domain-containing protein" evidence="1">
    <location>
        <begin position="18"/>
        <end position="292"/>
    </location>
</feature>